<reference evidence="2 3" key="1">
    <citation type="journal article" date="2015" name="Sci. Rep.">
        <title>The power of single molecule real-time sequencing technology in the de novo assembly of a eukaryotic genome.</title>
        <authorList>
            <person name="Sakai H."/>
            <person name="Naito K."/>
            <person name="Ogiso-Tanaka E."/>
            <person name="Takahashi Y."/>
            <person name="Iseki K."/>
            <person name="Muto C."/>
            <person name="Satou K."/>
            <person name="Teruya K."/>
            <person name="Shiroma A."/>
            <person name="Shimoji M."/>
            <person name="Hirano T."/>
            <person name="Itoh T."/>
            <person name="Kaga A."/>
            <person name="Tomooka N."/>
        </authorList>
    </citation>
    <scope>NUCLEOTIDE SEQUENCE [LARGE SCALE GENOMIC DNA]</scope>
    <source>
        <strain evidence="3">cv. Shumari</strain>
    </source>
</reference>
<keyword evidence="3" id="KW-1185">Reference proteome</keyword>
<feature type="chain" id="PRO_5006617409" description="Secreted protein" evidence="1">
    <location>
        <begin position="25"/>
        <end position="142"/>
    </location>
</feature>
<dbReference type="Proteomes" id="UP000291084">
    <property type="component" value="Chromosome 4"/>
</dbReference>
<evidence type="ECO:0008006" key="4">
    <source>
        <dbReference type="Google" id="ProtNLM"/>
    </source>
</evidence>
<sequence length="142" mass="16287">MRVFNTSLCLVLASVFSDFDCILQARTNRSIVFEVHPLSSPCSHPRRPKGKRDLAATALRWRRERDSDDISVFWWLTQREWACGGEDTTKVRRRLDGSAVLARQRREGALAVLFRLLPSCLGRGARRETVVIAVFWDFCSAF</sequence>
<dbReference type="EMBL" id="AP015037">
    <property type="protein sequence ID" value="BAT83140.1"/>
    <property type="molecule type" value="Genomic_DNA"/>
</dbReference>
<proteinExistence type="predicted"/>
<name>A0A0S3RRD4_PHAAN</name>
<organism evidence="2 3">
    <name type="scientific">Vigna angularis var. angularis</name>
    <dbReference type="NCBI Taxonomy" id="157739"/>
    <lineage>
        <taxon>Eukaryota</taxon>
        <taxon>Viridiplantae</taxon>
        <taxon>Streptophyta</taxon>
        <taxon>Embryophyta</taxon>
        <taxon>Tracheophyta</taxon>
        <taxon>Spermatophyta</taxon>
        <taxon>Magnoliopsida</taxon>
        <taxon>eudicotyledons</taxon>
        <taxon>Gunneridae</taxon>
        <taxon>Pentapetalae</taxon>
        <taxon>rosids</taxon>
        <taxon>fabids</taxon>
        <taxon>Fabales</taxon>
        <taxon>Fabaceae</taxon>
        <taxon>Papilionoideae</taxon>
        <taxon>50 kb inversion clade</taxon>
        <taxon>NPAAA clade</taxon>
        <taxon>indigoferoid/millettioid clade</taxon>
        <taxon>Phaseoleae</taxon>
        <taxon>Vigna</taxon>
    </lineage>
</organism>
<keyword evidence="1" id="KW-0732">Signal</keyword>
<feature type="signal peptide" evidence="1">
    <location>
        <begin position="1"/>
        <end position="24"/>
    </location>
</feature>
<evidence type="ECO:0000313" key="3">
    <source>
        <dbReference type="Proteomes" id="UP000291084"/>
    </source>
</evidence>
<evidence type="ECO:0000256" key="1">
    <source>
        <dbReference type="SAM" id="SignalP"/>
    </source>
</evidence>
<accession>A0A0S3RRD4</accession>
<dbReference type="AlphaFoldDB" id="A0A0S3RRD4"/>
<gene>
    <name evidence="2" type="primary">Vigan.04G024400</name>
    <name evidence="2" type="ORF">VIGAN_04024400</name>
</gene>
<evidence type="ECO:0000313" key="2">
    <source>
        <dbReference type="EMBL" id="BAT83140.1"/>
    </source>
</evidence>
<protein>
    <recommendedName>
        <fullName evidence="4">Secreted protein</fullName>
    </recommendedName>
</protein>